<comment type="caution">
    <text evidence="1">The sequence shown here is derived from an EMBL/GenBank/DDBJ whole genome shotgun (WGS) entry which is preliminary data.</text>
</comment>
<sequence>MDENIQDNSEHGVLDQERYHRYMEDRMLTLADVNKLSDWFHSKPSHVELLWKKLQLTDMFGRKENKLKTKRIFKQRKWKRNEEFNDYYHDKVLLANKLQLKEPEIIEYMVEEIEDITLTNGIYIIK</sequence>
<organism evidence="1 2">
    <name type="scientific">Ignelater luminosus</name>
    <name type="common">Cucubano</name>
    <name type="synonym">Pyrophorus luminosus</name>
    <dbReference type="NCBI Taxonomy" id="2038154"/>
    <lineage>
        <taxon>Eukaryota</taxon>
        <taxon>Metazoa</taxon>
        <taxon>Ecdysozoa</taxon>
        <taxon>Arthropoda</taxon>
        <taxon>Hexapoda</taxon>
        <taxon>Insecta</taxon>
        <taxon>Pterygota</taxon>
        <taxon>Neoptera</taxon>
        <taxon>Endopterygota</taxon>
        <taxon>Coleoptera</taxon>
        <taxon>Polyphaga</taxon>
        <taxon>Elateriformia</taxon>
        <taxon>Elateroidea</taxon>
        <taxon>Elateridae</taxon>
        <taxon>Agrypninae</taxon>
        <taxon>Pyrophorini</taxon>
        <taxon>Ignelater</taxon>
    </lineage>
</organism>
<gene>
    <name evidence="1" type="ORF">ILUMI_08811</name>
</gene>
<protein>
    <submittedName>
        <fullName evidence="1">Uncharacterized protein</fullName>
    </submittedName>
</protein>
<name>A0A8K0D5F7_IGNLU</name>
<keyword evidence="2" id="KW-1185">Reference proteome</keyword>
<evidence type="ECO:0000313" key="1">
    <source>
        <dbReference type="EMBL" id="KAF2897362.1"/>
    </source>
</evidence>
<dbReference type="AlphaFoldDB" id="A0A8K0D5F7"/>
<proteinExistence type="predicted"/>
<reference evidence="1" key="1">
    <citation type="submission" date="2019-08" db="EMBL/GenBank/DDBJ databases">
        <title>The genome of the North American firefly Photinus pyralis.</title>
        <authorList>
            <consortium name="Photinus pyralis genome working group"/>
            <person name="Fallon T.R."/>
            <person name="Sander Lower S.E."/>
            <person name="Weng J.-K."/>
        </authorList>
    </citation>
    <scope>NUCLEOTIDE SEQUENCE</scope>
    <source>
        <strain evidence="1">TRF0915ILg1</strain>
        <tissue evidence="1">Whole body</tissue>
    </source>
</reference>
<accession>A0A8K0D5F7</accession>
<dbReference type="Proteomes" id="UP000801492">
    <property type="component" value="Unassembled WGS sequence"/>
</dbReference>
<dbReference type="EMBL" id="VTPC01004247">
    <property type="protein sequence ID" value="KAF2897362.1"/>
    <property type="molecule type" value="Genomic_DNA"/>
</dbReference>
<evidence type="ECO:0000313" key="2">
    <source>
        <dbReference type="Proteomes" id="UP000801492"/>
    </source>
</evidence>
<dbReference type="OrthoDB" id="6776032at2759"/>